<gene>
    <name evidence="4" type="ORF">IEO70_03155</name>
</gene>
<organism evidence="4 5">
    <name type="scientific">Peribacillus faecalis</name>
    <dbReference type="NCBI Taxonomy" id="2772559"/>
    <lineage>
        <taxon>Bacteria</taxon>
        <taxon>Bacillati</taxon>
        <taxon>Bacillota</taxon>
        <taxon>Bacilli</taxon>
        <taxon>Bacillales</taxon>
        <taxon>Bacillaceae</taxon>
        <taxon>Peribacillus</taxon>
    </lineage>
</organism>
<name>A0A927CV78_9BACI</name>
<comment type="caution">
    <text evidence="4">The sequence shown here is derived from an EMBL/GenBank/DDBJ whole genome shotgun (WGS) entry which is preliminary data.</text>
</comment>
<feature type="region of interest" description="Disordered" evidence="3">
    <location>
        <begin position="1"/>
        <end position="22"/>
    </location>
</feature>
<dbReference type="GO" id="GO:0030435">
    <property type="term" value="P:sporulation resulting in formation of a cellular spore"/>
    <property type="evidence" value="ECO:0007669"/>
    <property type="project" value="UniProtKB-KW"/>
</dbReference>
<proteinExistence type="predicted"/>
<dbReference type="GO" id="GO:0042601">
    <property type="term" value="C:endospore-forming forespore"/>
    <property type="evidence" value="ECO:0007669"/>
    <property type="project" value="InterPro"/>
</dbReference>
<sequence length="49" mass="5329">MARKKAKHVVPGMNAASAQGNGAGYNEEIASEPLSAVEKQYNKKRKKNK</sequence>
<evidence type="ECO:0000256" key="1">
    <source>
        <dbReference type="ARBA" id="ARBA00022969"/>
    </source>
</evidence>
<protein>
    <recommendedName>
        <fullName evidence="2">Small acid-soluble spore protein O</fullName>
    </recommendedName>
</protein>
<keyword evidence="5" id="KW-1185">Reference proteome</keyword>
<dbReference type="AlphaFoldDB" id="A0A927CV78"/>
<dbReference type="RefSeq" id="WP_190996895.1">
    <property type="nucleotide sequence ID" value="NZ_JACXSI010000005.1"/>
</dbReference>
<dbReference type="InterPro" id="IPR012613">
    <property type="entry name" value="SASP_SspO"/>
</dbReference>
<dbReference type="GO" id="GO:0030436">
    <property type="term" value="P:asexual sporulation"/>
    <property type="evidence" value="ECO:0007669"/>
    <property type="project" value="UniProtKB-UniRule"/>
</dbReference>
<feature type="region of interest" description="Disordered" evidence="3">
    <location>
        <begin position="30"/>
        <end position="49"/>
    </location>
</feature>
<dbReference type="Proteomes" id="UP000602076">
    <property type="component" value="Unassembled WGS sequence"/>
</dbReference>
<evidence type="ECO:0000313" key="4">
    <source>
        <dbReference type="EMBL" id="MBD3107352.1"/>
    </source>
</evidence>
<dbReference type="NCBIfam" id="TIGR02864">
    <property type="entry name" value="spore_sspO"/>
    <property type="match status" value="1"/>
</dbReference>
<reference evidence="4" key="1">
    <citation type="submission" date="2020-09" db="EMBL/GenBank/DDBJ databases">
        <title>Bacillus faecalis sp. nov., a moderately halophilic bacterium isolated from cow faeces.</title>
        <authorList>
            <person name="Jiang L."/>
            <person name="Lee J."/>
        </authorList>
    </citation>
    <scope>NUCLEOTIDE SEQUENCE</scope>
    <source>
        <strain evidence="4">AGMB 02131</strain>
    </source>
</reference>
<dbReference type="Pfam" id="PF08175">
    <property type="entry name" value="SspO"/>
    <property type="match status" value="1"/>
</dbReference>
<accession>A0A927CV78</accession>
<dbReference type="EMBL" id="JACXSI010000005">
    <property type="protein sequence ID" value="MBD3107352.1"/>
    <property type="molecule type" value="Genomic_DNA"/>
</dbReference>
<evidence type="ECO:0000313" key="5">
    <source>
        <dbReference type="Proteomes" id="UP000602076"/>
    </source>
</evidence>
<keyword evidence="1" id="KW-0749">Sporulation</keyword>
<evidence type="ECO:0000256" key="2">
    <source>
        <dbReference type="NCBIfam" id="TIGR02864"/>
    </source>
</evidence>
<evidence type="ECO:0000256" key="3">
    <source>
        <dbReference type="SAM" id="MobiDB-lite"/>
    </source>
</evidence>